<evidence type="ECO:0000313" key="2">
    <source>
        <dbReference type="Proteomes" id="UP000054337"/>
    </source>
</evidence>
<keyword evidence="2" id="KW-1185">Reference proteome</keyword>
<protein>
    <recommendedName>
        <fullName evidence="3">Ankyrin repeat protein</fullName>
    </recommendedName>
</protein>
<reference evidence="1 2" key="1">
    <citation type="journal article" date="2013" name="PLoS Genet.">
        <title>Comparative genome structure, secondary metabolite, and effector coding capacity across Cochliobolus pathogens.</title>
        <authorList>
            <person name="Condon B.J."/>
            <person name="Leng Y."/>
            <person name="Wu D."/>
            <person name="Bushley K.E."/>
            <person name="Ohm R.A."/>
            <person name="Otillar R."/>
            <person name="Martin J."/>
            <person name="Schackwitz W."/>
            <person name="Grimwood J."/>
            <person name="MohdZainudin N."/>
            <person name="Xue C."/>
            <person name="Wang R."/>
            <person name="Manning V.A."/>
            <person name="Dhillon B."/>
            <person name="Tu Z.J."/>
            <person name="Steffenson B.J."/>
            <person name="Salamov A."/>
            <person name="Sun H."/>
            <person name="Lowry S."/>
            <person name="LaButti K."/>
            <person name="Han J."/>
            <person name="Copeland A."/>
            <person name="Lindquist E."/>
            <person name="Barry K."/>
            <person name="Schmutz J."/>
            <person name="Baker S.E."/>
            <person name="Ciuffetti L.M."/>
            <person name="Grigoriev I.V."/>
            <person name="Zhong S."/>
            <person name="Turgeon B.G."/>
        </authorList>
    </citation>
    <scope>NUCLEOTIDE SEQUENCE [LARGE SCALE GENOMIC DNA]</scope>
    <source>
        <strain evidence="1 2">FI3</strain>
    </source>
</reference>
<proteinExistence type="predicted"/>
<dbReference type="AlphaFoldDB" id="W7DTZ5"/>
<evidence type="ECO:0008006" key="3">
    <source>
        <dbReference type="Google" id="ProtNLM"/>
    </source>
</evidence>
<dbReference type="InterPro" id="IPR036770">
    <property type="entry name" value="Ankyrin_rpt-contain_sf"/>
</dbReference>
<name>W7DTZ5_BIPV3</name>
<evidence type="ECO:0000313" key="1">
    <source>
        <dbReference type="EMBL" id="EUN21568.1"/>
    </source>
</evidence>
<gene>
    <name evidence="1" type="ORF">COCVIDRAFT_113656</name>
</gene>
<accession>W7DTZ5</accession>
<dbReference type="SUPFAM" id="SSF48403">
    <property type="entry name" value="Ankyrin repeat"/>
    <property type="match status" value="1"/>
</dbReference>
<dbReference type="Proteomes" id="UP000054337">
    <property type="component" value="Unassembled WGS sequence"/>
</dbReference>
<dbReference type="GeneID" id="26250397"/>
<dbReference type="Gene3D" id="1.25.40.20">
    <property type="entry name" value="Ankyrin repeat-containing domain"/>
    <property type="match status" value="1"/>
</dbReference>
<dbReference type="HOGENOM" id="CLU_1964730_0_0_1"/>
<dbReference type="RefSeq" id="XP_014551144.1">
    <property type="nucleotide sequence ID" value="XM_014695658.1"/>
</dbReference>
<dbReference type="EMBL" id="KI968842">
    <property type="protein sequence ID" value="EUN21568.1"/>
    <property type="molecule type" value="Genomic_DNA"/>
</dbReference>
<sequence>SVVEFLLAIGRMDSDVKDARGLTPLAWASRTNQSIRIAEMLLSTGKVDANCSKKLGVILFMWSTTSQSDKVKELLLNSGKLDEDLPPTTAGDILSRHIIYWIEACDAQHGRHTRPVPLEHRLSRQFPQ</sequence>
<organism evidence="1 2">
    <name type="scientific">Bipolaris victoriae (strain FI3)</name>
    <name type="common">Victoria blight of oats agent</name>
    <name type="synonym">Cochliobolus victoriae</name>
    <dbReference type="NCBI Taxonomy" id="930091"/>
    <lineage>
        <taxon>Eukaryota</taxon>
        <taxon>Fungi</taxon>
        <taxon>Dikarya</taxon>
        <taxon>Ascomycota</taxon>
        <taxon>Pezizomycotina</taxon>
        <taxon>Dothideomycetes</taxon>
        <taxon>Pleosporomycetidae</taxon>
        <taxon>Pleosporales</taxon>
        <taxon>Pleosporineae</taxon>
        <taxon>Pleosporaceae</taxon>
        <taxon>Bipolaris</taxon>
    </lineage>
</organism>
<feature type="non-terminal residue" evidence="1">
    <location>
        <position position="1"/>
    </location>
</feature>